<dbReference type="PANTHER" id="PTHR47074:SF61">
    <property type="entry name" value="RNASE H TYPE-1 DOMAIN-CONTAINING PROTEIN"/>
    <property type="match status" value="1"/>
</dbReference>
<evidence type="ECO:0000313" key="3">
    <source>
        <dbReference type="Proteomes" id="UP001396334"/>
    </source>
</evidence>
<evidence type="ECO:0000259" key="1">
    <source>
        <dbReference type="Pfam" id="PF13456"/>
    </source>
</evidence>
<protein>
    <recommendedName>
        <fullName evidence="1">RNase H type-1 domain-containing protein</fullName>
    </recommendedName>
</protein>
<keyword evidence="3" id="KW-1185">Reference proteome</keyword>
<reference evidence="2 3" key="1">
    <citation type="journal article" date="2024" name="G3 (Bethesda)">
        <title>Genome assembly of Hibiscus sabdariffa L. provides insights into metabolisms of medicinal natural products.</title>
        <authorList>
            <person name="Kim T."/>
        </authorList>
    </citation>
    <scope>NUCLEOTIDE SEQUENCE [LARGE SCALE GENOMIC DNA]</scope>
    <source>
        <strain evidence="2">TK-2024</strain>
        <tissue evidence="2">Old leaves</tissue>
    </source>
</reference>
<name>A0ABR2SSR5_9ROSI</name>
<accession>A0ABR2SSR5</accession>
<gene>
    <name evidence="2" type="ORF">V6N11_067784</name>
</gene>
<dbReference type="InterPro" id="IPR052929">
    <property type="entry name" value="RNase_H-like_EbsB-rel"/>
</dbReference>
<comment type="caution">
    <text evidence="2">The sequence shown here is derived from an EMBL/GenBank/DDBJ whole genome shotgun (WGS) entry which is preliminary data.</text>
</comment>
<feature type="domain" description="RNase H type-1" evidence="1">
    <location>
        <begin position="33"/>
        <end position="121"/>
    </location>
</feature>
<organism evidence="2 3">
    <name type="scientific">Hibiscus sabdariffa</name>
    <name type="common">roselle</name>
    <dbReference type="NCBI Taxonomy" id="183260"/>
    <lineage>
        <taxon>Eukaryota</taxon>
        <taxon>Viridiplantae</taxon>
        <taxon>Streptophyta</taxon>
        <taxon>Embryophyta</taxon>
        <taxon>Tracheophyta</taxon>
        <taxon>Spermatophyta</taxon>
        <taxon>Magnoliopsida</taxon>
        <taxon>eudicotyledons</taxon>
        <taxon>Gunneridae</taxon>
        <taxon>Pentapetalae</taxon>
        <taxon>rosids</taxon>
        <taxon>malvids</taxon>
        <taxon>Malvales</taxon>
        <taxon>Malvaceae</taxon>
        <taxon>Malvoideae</taxon>
        <taxon>Hibiscus</taxon>
    </lineage>
</organism>
<dbReference type="PANTHER" id="PTHR47074">
    <property type="entry name" value="BNAC02G40300D PROTEIN"/>
    <property type="match status" value="1"/>
</dbReference>
<dbReference type="EMBL" id="JBBPBN010000012">
    <property type="protein sequence ID" value="KAK9027968.1"/>
    <property type="molecule type" value="Genomic_DNA"/>
</dbReference>
<sequence>MVIKDVQWFPFDDDTIKVNFDEPFNIASKSFISRIIARDSRGLIMVACTYPHSGVVDTFIEEAIACEKVVTFAINLGFCSMHVEGDSLSVIKKLASATTNKSIISPIISDIQILRDSFEKLHSLLWDAKGMKQHMN</sequence>
<dbReference type="Pfam" id="PF13456">
    <property type="entry name" value="RVT_3"/>
    <property type="match status" value="1"/>
</dbReference>
<dbReference type="Proteomes" id="UP001396334">
    <property type="component" value="Unassembled WGS sequence"/>
</dbReference>
<dbReference type="InterPro" id="IPR002156">
    <property type="entry name" value="RNaseH_domain"/>
</dbReference>
<evidence type="ECO:0000313" key="2">
    <source>
        <dbReference type="EMBL" id="KAK9027968.1"/>
    </source>
</evidence>
<proteinExistence type="predicted"/>